<keyword evidence="1" id="KW-0812">Transmembrane</keyword>
<accession>A0A840U446</accession>
<comment type="caution">
    <text evidence="2">The sequence shown here is derived from an EMBL/GenBank/DDBJ whole genome shotgun (WGS) entry which is preliminary data.</text>
</comment>
<feature type="transmembrane region" description="Helical" evidence="1">
    <location>
        <begin position="388"/>
        <end position="407"/>
    </location>
</feature>
<feature type="transmembrane region" description="Helical" evidence="1">
    <location>
        <begin position="244"/>
        <end position="264"/>
    </location>
</feature>
<evidence type="ECO:0000313" key="2">
    <source>
        <dbReference type="EMBL" id="MBB5286609.1"/>
    </source>
</evidence>
<name>A0A840U446_9BACT</name>
<feature type="transmembrane region" description="Helical" evidence="1">
    <location>
        <begin position="321"/>
        <end position="343"/>
    </location>
</feature>
<keyword evidence="1" id="KW-1133">Transmembrane helix</keyword>
<evidence type="ECO:0008006" key="4">
    <source>
        <dbReference type="Google" id="ProtNLM"/>
    </source>
</evidence>
<evidence type="ECO:0000256" key="1">
    <source>
        <dbReference type="SAM" id="Phobius"/>
    </source>
</evidence>
<gene>
    <name evidence="2" type="ORF">HNQ92_004770</name>
</gene>
<feature type="transmembrane region" description="Helical" evidence="1">
    <location>
        <begin position="175"/>
        <end position="200"/>
    </location>
</feature>
<dbReference type="EMBL" id="JACHGF010000010">
    <property type="protein sequence ID" value="MBB5286609.1"/>
    <property type="molecule type" value="Genomic_DNA"/>
</dbReference>
<feature type="transmembrane region" description="Helical" evidence="1">
    <location>
        <begin position="207"/>
        <end position="224"/>
    </location>
</feature>
<keyword evidence="1" id="KW-0472">Membrane</keyword>
<proteinExistence type="predicted"/>
<feature type="transmembrane region" description="Helical" evidence="1">
    <location>
        <begin position="7"/>
        <end position="28"/>
    </location>
</feature>
<dbReference type="Proteomes" id="UP000557307">
    <property type="component" value="Unassembled WGS sequence"/>
</dbReference>
<sequence>MSKHSKTFRLVASILLTLLPIILFFVYFQTYKVNYPQHEEHYFTSFMVHWPTMSWDDRITGLFAQGFGHRYPYARLISLFSTWLHGGELDYTHTMVGGILYFLAFYALFLYLFYKNRIPLLYATPLLFLLFQPQLRVYVFWALTNQLYLPSLFFSMLAVWLVTRDGWWRIPLAVIFQWIAVGGFSSGLFGYGAVGLVLLIRRKYLPLLIWTGIAVLTAALYFRNYMHPGWGLPAPDPTVTPPPYWLQAIYFAIYTGSLFVYKNFLLNIDTFRQPIFWVPLLSGVLAWVLIALGLGKSTRAIRSGARERMRRYPSSMPPPPVHYRVALFFVGTAALLLVTCYLIVVARTSSAVGGQVLSDRLKIYPVIVLGLAYLGAFMVFNTARSRTIIFSVALPLSVLAWLGSYYFQLGDTQYDTRLRQAHLFNYGSNENSYLGDYGIWGGRTQQFNYRNMKEAERIGLYQIKYLPYLQNATPGPLAEVPPVETRYDSTSNSFTFSLPGFRPEQQEQRHYYLLLKNDNYQFVFPMQAPVNSLTNFVKTGRYLYGDLLFSVQAVTLPAQTFQLGTLYYDGANPRYRMQRDSLRVPEWTGDRW</sequence>
<feature type="transmembrane region" description="Helical" evidence="1">
    <location>
        <begin position="91"/>
        <end position="114"/>
    </location>
</feature>
<organism evidence="2 3">
    <name type="scientific">Rhabdobacter roseus</name>
    <dbReference type="NCBI Taxonomy" id="1655419"/>
    <lineage>
        <taxon>Bacteria</taxon>
        <taxon>Pseudomonadati</taxon>
        <taxon>Bacteroidota</taxon>
        <taxon>Cytophagia</taxon>
        <taxon>Cytophagales</taxon>
        <taxon>Cytophagaceae</taxon>
        <taxon>Rhabdobacter</taxon>
    </lineage>
</organism>
<dbReference type="AlphaFoldDB" id="A0A840U446"/>
<evidence type="ECO:0000313" key="3">
    <source>
        <dbReference type="Proteomes" id="UP000557307"/>
    </source>
</evidence>
<reference evidence="2 3" key="1">
    <citation type="submission" date="2020-08" db="EMBL/GenBank/DDBJ databases">
        <title>Genomic Encyclopedia of Type Strains, Phase IV (KMG-IV): sequencing the most valuable type-strain genomes for metagenomic binning, comparative biology and taxonomic classification.</title>
        <authorList>
            <person name="Goeker M."/>
        </authorList>
    </citation>
    <scope>NUCLEOTIDE SEQUENCE [LARGE SCALE GENOMIC DNA]</scope>
    <source>
        <strain evidence="2 3">DSM 105074</strain>
    </source>
</reference>
<protein>
    <recommendedName>
        <fullName evidence="4">YfhO family protein</fullName>
    </recommendedName>
</protein>
<feature type="transmembrane region" description="Helical" evidence="1">
    <location>
        <begin position="276"/>
        <end position="294"/>
    </location>
</feature>
<keyword evidence="3" id="KW-1185">Reference proteome</keyword>
<dbReference type="RefSeq" id="WP_184177916.1">
    <property type="nucleotide sequence ID" value="NZ_JACHGF010000010.1"/>
</dbReference>
<feature type="transmembrane region" description="Helical" evidence="1">
    <location>
        <begin position="135"/>
        <end position="163"/>
    </location>
</feature>
<feature type="transmembrane region" description="Helical" evidence="1">
    <location>
        <begin position="363"/>
        <end position="382"/>
    </location>
</feature>